<organism evidence="3 4">
    <name type="scientific">Cyclobacterium lianum</name>
    <dbReference type="NCBI Taxonomy" id="388280"/>
    <lineage>
        <taxon>Bacteria</taxon>
        <taxon>Pseudomonadati</taxon>
        <taxon>Bacteroidota</taxon>
        <taxon>Cytophagia</taxon>
        <taxon>Cytophagales</taxon>
        <taxon>Cyclobacteriaceae</taxon>
        <taxon>Cyclobacterium</taxon>
    </lineage>
</organism>
<accession>A0A1M7QU29</accession>
<evidence type="ECO:0000313" key="3">
    <source>
        <dbReference type="EMBL" id="SHN35358.1"/>
    </source>
</evidence>
<protein>
    <submittedName>
        <fullName evidence="3">BlaR1 peptidase M56</fullName>
    </submittedName>
</protein>
<keyword evidence="1" id="KW-1133">Transmembrane helix</keyword>
<dbReference type="STRING" id="388280.SAMN04488057_1268"/>
<dbReference type="CDD" id="cd07341">
    <property type="entry name" value="M56_BlaR1_MecR1_like"/>
    <property type="match status" value="1"/>
</dbReference>
<dbReference type="SUPFAM" id="SSF74653">
    <property type="entry name" value="TolA/TonB C-terminal domain"/>
    <property type="match status" value="1"/>
</dbReference>
<gene>
    <name evidence="3" type="ORF">SAMN04488057_1268</name>
</gene>
<dbReference type="InterPro" id="IPR008756">
    <property type="entry name" value="Peptidase_M56"/>
</dbReference>
<dbReference type="RefSeq" id="WP_073098320.1">
    <property type="nucleotide sequence ID" value="NZ_FRCY01000026.1"/>
</dbReference>
<name>A0A1M7QU29_9BACT</name>
<proteinExistence type="predicted"/>
<keyword evidence="1" id="KW-0472">Membrane</keyword>
<feature type="transmembrane region" description="Helical" evidence="1">
    <location>
        <begin position="91"/>
        <end position="117"/>
    </location>
</feature>
<keyword evidence="4" id="KW-1185">Reference proteome</keyword>
<feature type="transmembrane region" description="Helical" evidence="1">
    <location>
        <begin position="265"/>
        <end position="284"/>
    </location>
</feature>
<feature type="transmembrane region" description="Helical" evidence="1">
    <location>
        <begin position="37"/>
        <end position="54"/>
    </location>
</feature>
<dbReference type="AlphaFoldDB" id="A0A1M7QU29"/>
<dbReference type="InterPro" id="IPR052173">
    <property type="entry name" value="Beta-lactam_resp_regulator"/>
</dbReference>
<feature type="transmembrane region" description="Helical" evidence="1">
    <location>
        <begin position="6"/>
        <end position="25"/>
    </location>
</feature>
<feature type="domain" description="Peptidase M56" evidence="2">
    <location>
        <begin position="155"/>
        <end position="254"/>
    </location>
</feature>
<dbReference type="Gene3D" id="3.30.1150.10">
    <property type="match status" value="1"/>
</dbReference>
<sequence>MEQLLYYLLKVAIATAVFYLSYLLLLRKSKQFVFNRVYLAGSFLAAFVIPLISFTKSSYVSPAVIYFSGAATKGPLPEEATAIGTQFLPNMAAILAGLYLCGVLWCLLRLVIGYLAAARIGCKAEDIAGQKVWIAEKNNLAFTFIDRIIIGRNLLDHPALEMVLKHEAVHRREQHFVDIILSELLSALQWFNPFAKLQARAIRNNLEFRADDLVIRASDKKEYQYTMLSMALNRIKSPLFTGINSSSLKKRIVMMNAKENKRFAGLYRLAVLPVFVLLLLSLSGKKTVVISDPEPEVAPLAVAAELQDRAGDPIDAISEVNRFFSRNLKYPKEARAAGHVGIARIYARVSPDGRVSEVSDIKPAEEYVEFDEVVIIGYSNGTSEELKRTRFNRHPGLLAEGKRVVASLPRLEIAELQGKLVQFYFKFDLRSAPEKSKIWTPAIDRRTIDAISG</sequence>
<dbReference type="OrthoDB" id="1522859at2"/>
<evidence type="ECO:0000259" key="2">
    <source>
        <dbReference type="Pfam" id="PF05569"/>
    </source>
</evidence>
<dbReference type="Pfam" id="PF05569">
    <property type="entry name" value="Peptidase_M56"/>
    <property type="match status" value="1"/>
</dbReference>
<reference evidence="3 4" key="1">
    <citation type="submission" date="2016-11" db="EMBL/GenBank/DDBJ databases">
        <authorList>
            <person name="Jaros S."/>
            <person name="Januszkiewicz K."/>
            <person name="Wedrychowicz H."/>
        </authorList>
    </citation>
    <scope>NUCLEOTIDE SEQUENCE [LARGE SCALE GENOMIC DNA]</scope>
    <source>
        <strain evidence="3 4">CGMCC 1.6102</strain>
    </source>
</reference>
<dbReference type="Proteomes" id="UP000184513">
    <property type="component" value="Unassembled WGS sequence"/>
</dbReference>
<dbReference type="EMBL" id="FRCY01000026">
    <property type="protein sequence ID" value="SHN35358.1"/>
    <property type="molecule type" value="Genomic_DNA"/>
</dbReference>
<keyword evidence="1" id="KW-0812">Transmembrane</keyword>
<evidence type="ECO:0000313" key="4">
    <source>
        <dbReference type="Proteomes" id="UP000184513"/>
    </source>
</evidence>
<dbReference type="PANTHER" id="PTHR34978:SF3">
    <property type="entry name" value="SLR0241 PROTEIN"/>
    <property type="match status" value="1"/>
</dbReference>
<dbReference type="PANTHER" id="PTHR34978">
    <property type="entry name" value="POSSIBLE SENSOR-TRANSDUCER PROTEIN BLAR"/>
    <property type="match status" value="1"/>
</dbReference>
<evidence type="ECO:0000256" key="1">
    <source>
        <dbReference type="SAM" id="Phobius"/>
    </source>
</evidence>